<sequence>MWSGTILHLLQPITASRWKLELRTTCISSLSTIKASIT</sequence>
<reference evidence="2" key="1">
    <citation type="journal article" date="2015" name="Nat. Plants">
        <title>Genome expansion of Arabis alpina linked with retrotransposition and reduced symmetric DNA methylation.</title>
        <authorList>
            <person name="Willing E.M."/>
            <person name="Rawat V."/>
            <person name="Mandakova T."/>
            <person name="Maumus F."/>
            <person name="James G.V."/>
            <person name="Nordstroem K.J."/>
            <person name="Becker C."/>
            <person name="Warthmann N."/>
            <person name="Chica C."/>
            <person name="Szarzynska B."/>
            <person name="Zytnicki M."/>
            <person name="Albani M.C."/>
            <person name="Kiefer C."/>
            <person name="Bergonzi S."/>
            <person name="Castaings L."/>
            <person name="Mateos J.L."/>
            <person name="Berns M.C."/>
            <person name="Bujdoso N."/>
            <person name="Piofczyk T."/>
            <person name="de Lorenzo L."/>
            <person name="Barrero-Sicilia C."/>
            <person name="Mateos I."/>
            <person name="Piednoel M."/>
            <person name="Hagmann J."/>
            <person name="Chen-Min-Tao R."/>
            <person name="Iglesias-Fernandez R."/>
            <person name="Schuster S.C."/>
            <person name="Alonso-Blanco C."/>
            <person name="Roudier F."/>
            <person name="Carbonero P."/>
            <person name="Paz-Ares J."/>
            <person name="Davis S.J."/>
            <person name="Pecinka A."/>
            <person name="Quesneville H."/>
            <person name="Colot V."/>
            <person name="Lysak M.A."/>
            <person name="Weigel D."/>
            <person name="Coupland G."/>
            <person name="Schneeberger K."/>
        </authorList>
    </citation>
    <scope>NUCLEOTIDE SEQUENCE [LARGE SCALE GENOMIC DNA]</scope>
    <source>
        <strain evidence="2">cv. Pajares</strain>
    </source>
</reference>
<organism evidence="1 2">
    <name type="scientific">Arabis alpina</name>
    <name type="common">Alpine rock-cress</name>
    <dbReference type="NCBI Taxonomy" id="50452"/>
    <lineage>
        <taxon>Eukaryota</taxon>
        <taxon>Viridiplantae</taxon>
        <taxon>Streptophyta</taxon>
        <taxon>Embryophyta</taxon>
        <taxon>Tracheophyta</taxon>
        <taxon>Spermatophyta</taxon>
        <taxon>Magnoliopsida</taxon>
        <taxon>eudicotyledons</taxon>
        <taxon>Gunneridae</taxon>
        <taxon>Pentapetalae</taxon>
        <taxon>rosids</taxon>
        <taxon>malvids</taxon>
        <taxon>Brassicales</taxon>
        <taxon>Brassicaceae</taxon>
        <taxon>Arabideae</taxon>
        <taxon>Arabis</taxon>
    </lineage>
</organism>
<dbReference type="AlphaFoldDB" id="A0A087FXC4"/>
<dbReference type="Proteomes" id="UP000029120">
    <property type="component" value="Unassembled WGS sequence"/>
</dbReference>
<gene>
    <name evidence="1" type="ORF">AALP_AAs57989U000300</name>
</gene>
<dbReference type="EMBL" id="KL990892">
    <property type="protein sequence ID" value="KFK22276.1"/>
    <property type="molecule type" value="Genomic_DNA"/>
</dbReference>
<evidence type="ECO:0000313" key="1">
    <source>
        <dbReference type="EMBL" id="KFK22276.1"/>
    </source>
</evidence>
<evidence type="ECO:0000313" key="2">
    <source>
        <dbReference type="Proteomes" id="UP000029120"/>
    </source>
</evidence>
<protein>
    <submittedName>
        <fullName evidence="1">Uncharacterized protein</fullName>
    </submittedName>
</protein>
<dbReference type="Gramene" id="KFK22276">
    <property type="protein sequence ID" value="KFK22276"/>
    <property type="gene ID" value="AALP_AAs57989U000300"/>
</dbReference>
<keyword evidence="2" id="KW-1185">Reference proteome</keyword>
<accession>A0A087FXC4</accession>
<name>A0A087FXC4_ARAAL</name>
<proteinExistence type="predicted"/>